<dbReference type="SMART" id="SM00487">
    <property type="entry name" value="DEXDc"/>
    <property type="match status" value="1"/>
</dbReference>
<dbReference type="OrthoDB" id="2077914at2"/>
<dbReference type="Proteomes" id="UP000269301">
    <property type="component" value="Unassembled WGS sequence"/>
</dbReference>
<evidence type="ECO:0000313" key="7">
    <source>
        <dbReference type="Proteomes" id="UP000269301"/>
    </source>
</evidence>
<keyword evidence="7" id="KW-1185">Reference proteome</keyword>
<evidence type="ECO:0000256" key="2">
    <source>
        <dbReference type="ARBA" id="ARBA00022840"/>
    </source>
</evidence>
<dbReference type="PANTHER" id="PTHR30580:SF1">
    <property type="entry name" value="COMF OPERON PROTEIN 1"/>
    <property type="match status" value="1"/>
</dbReference>
<dbReference type="Pfam" id="PF04851">
    <property type="entry name" value="ResIII"/>
    <property type="match status" value="1"/>
</dbReference>
<dbReference type="SUPFAM" id="SSF52540">
    <property type="entry name" value="P-loop containing nucleoside triphosphate hydrolases"/>
    <property type="match status" value="1"/>
</dbReference>
<keyword evidence="3" id="KW-0238">DNA-binding</keyword>
<keyword evidence="6" id="KW-0378">Hydrolase</keyword>
<dbReference type="EMBL" id="RBZP01000002">
    <property type="protein sequence ID" value="RKQ35883.1"/>
    <property type="molecule type" value="Genomic_DNA"/>
</dbReference>
<evidence type="ECO:0000256" key="1">
    <source>
        <dbReference type="ARBA" id="ARBA00022741"/>
    </source>
</evidence>
<dbReference type="GO" id="GO:0006302">
    <property type="term" value="P:double-strand break repair"/>
    <property type="evidence" value="ECO:0007669"/>
    <property type="project" value="TreeGrafter"/>
</dbReference>
<accession>A0A495A8C0</accession>
<protein>
    <submittedName>
        <fullName evidence="6">DNA/RNA helicase</fullName>
    </submittedName>
</protein>
<dbReference type="GO" id="GO:0005524">
    <property type="term" value="F:ATP binding"/>
    <property type="evidence" value="ECO:0007669"/>
    <property type="project" value="UniProtKB-KW"/>
</dbReference>
<proteinExistence type="predicted"/>
<evidence type="ECO:0000259" key="5">
    <source>
        <dbReference type="PROSITE" id="PS51194"/>
    </source>
</evidence>
<name>A0A495A8C0_9BACI</name>
<keyword evidence="2" id="KW-0067">ATP-binding</keyword>
<evidence type="ECO:0000259" key="4">
    <source>
        <dbReference type="PROSITE" id="PS51192"/>
    </source>
</evidence>
<evidence type="ECO:0000313" key="6">
    <source>
        <dbReference type="EMBL" id="RKQ35883.1"/>
    </source>
</evidence>
<dbReference type="GO" id="GO:0016787">
    <property type="term" value="F:hydrolase activity"/>
    <property type="evidence" value="ECO:0007669"/>
    <property type="project" value="InterPro"/>
</dbReference>
<dbReference type="GO" id="GO:0043138">
    <property type="term" value="F:3'-5' DNA helicase activity"/>
    <property type="evidence" value="ECO:0007669"/>
    <property type="project" value="TreeGrafter"/>
</dbReference>
<dbReference type="InterPro" id="IPR006935">
    <property type="entry name" value="Helicase/UvrB_N"/>
</dbReference>
<comment type="caution">
    <text evidence="6">The sequence shown here is derived from an EMBL/GenBank/DDBJ whole genome shotgun (WGS) entry which is preliminary data.</text>
</comment>
<feature type="domain" description="Helicase ATP-binding" evidence="4">
    <location>
        <begin position="134"/>
        <end position="286"/>
    </location>
</feature>
<dbReference type="PROSITE" id="PS51192">
    <property type="entry name" value="HELICASE_ATP_BIND_1"/>
    <property type="match status" value="1"/>
</dbReference>
<dbReference type="AlphaFoldDB" id="A0A495A8C0"/>
<dbReference type="GO" id="GO:0006310">
    <property type="term" value="P:DNA recombination"/>
    <property type="evidence" value="ECO:0007669"/>
    <property type="project" value="TreeGrafter"/>
</dbReference>
<keyword evidence="6" id="KW-0347">Helicase</keyword>
<gene>
    <name evidence="6" type="ORF">D8M06_04725</name>
</gene>
<dbReference type="InterPro" id="IPR001650">
    <property type="entry name" value="Helicase_C-like"/>
</dbReference>
<reference evidence="6 7" key="1">
    <citation type="journal article" date="2016" name="Int. J. Syst. Evol. Microbiol.">
        <title>Oceanobacillus halophilus sp. nov., a novel moderately halophilic bacterium from a hypersaline lake.</title>
        <authorList>
            <person name="Amoozegar M.A."/>
            <person name="Bagheri M."/>
            <person name="Makhdoumi A."/>
            <person name="Nikou M.M."/>
            <person name="Fazeli S.A.S."/>
            <person name="Schumann P."/>
            <person name="Sproer C."/>
            <person name="Sanchez-Porro C."/>
            <person name="Ventosa A."/>
        </authorList>
    </citation>
    <scope>NUCLEOTIDE SEQUENCE [LARGE SCALE GENOMIC DNA]</scope>
    <source>
        <strain evidence="6 7">DSM 23996</strain>
    </source>
</reference>
<organism evidence="6 7">
    <name type="scientific">Oceanobacillus halophilus</name>
    <dbReference type="NCBI Taxonomy" id="930130"/>
    <lineage>
        <taxon>Bacteria</taxon>
        <taxon>Bacillati</taxon>
        <taxon>Bacillota</taxon>
        <taxon>Bacilli</taxon>
        <taxon>Bacillales</taxon>
        <taxon>Bacillaceae</taxon>
        <taxon>Oceanobacillus</taxon>
    </lineage>
</organism>
<dbReference type="Gene3D" id="3.40.50.300">
    <property type="entry name" value="P-loop containing nucleotide triphosphate hydrolases"/>
    <property type="match status" value="2"/>
</dbReference>
<sequence length="469" mass="53397">MISVPDPSLEQLSRIYSGKLLLRNEILLEDNLLRQLLHEKQFRPIKSIVKKNFTRQCQRCGNQKASLFATIPCFLCKQTHFYCRKCIEMGRVLECEPLYVWSGDKTKWPQQENPCSWRGELTPAQQQAANQMVMAVVNHDKELLIWAVCGAGKTEMLFPGINQALQLGKRVCIATPRADVVRELFPRLVSAFESVPIQALYGGSNTEEAAAQLIIATTHQLLRFQEAFDVVIIDEIDAFPFHADPSLLFAAERSKVPQSTMIYLTATPRKVHRKRISRKKLPHVFIPVRYHGHPLPVPKIKMCFSLKRELLHNKPPRPFIQWVRQRNNPERQLLIFVPTIVIAEKLKSPLACMFNKEGIIDAEESLTSVHAADENREEKVQQFRRKEFRVLLTTTILERGVTFPSVDVAILDAGHPVFDEAALVQIAGRAGRSVDDPTGEVMFFHDGRSEAMDRAITSIKLMNRRGGFS</sequence>
<keyword evidence="1" id="KW-0547">Nucleotide-binding</keyword>
<dbReference type="SMART" id="SM00490">
    <property type="entry name" value="HELICc"/>
    <property type="match status" value="1"/>
</dbReference>
<evidence type="ECO:0000256" key="3">
    <source>
        <dbReference type="ARBA" id="ARBA00023125"/>
    </source>
</evidence>
<dbReference type="GO" id="GO:0003677">
    <property type="term" value="F:DNA binding"/>
    <property type="evidence" value="ECO:0007669"/>
    <property type="project" value="UniProtKB-KW"/>
</dbReference>
<dbReference type="GO" id="GO:0006270">
    <property type="term" value="P:DNA replication initiation"/>
    <property type="evidence" value="ECO:0007669"/>
    <property type="project" value="TreeGrafter"/>
</dbReference>
<dbReference type="InterPro" id="IPR027417">
    <property type="entry name" value="P-loop_NTPase"/>
</dbReference>
<feature type="domain" description="Helicase C-terminal" evidence="5">
    <location>
        <begin position="315"/>
        <end position="469"/>
    </location>
</feature>
<dbReference type="InterPro" id="IPR014001">
    <property type="entry name" value="Helicase_ATP-bd"/>
</dbReference>
<dbReference type="PROSITE" id="PS51194">
    <property type="entry name" value="HELICASE_CTER"/>
    <property type="match status" value="1"/>
</dbReference>
<dbReference type="Pfam" id="PF00271">
    <property type="entry name" value="Helicase_C"/>
    <property type="match status" value="1"/>
</dbReference>
<dbReference type="PANTHER" id="PTHR30580">
    <property type="entry name" value="PRIMOSOMAL PROTEIN N"/>
    <property type="match status" value="1"/>
</dbReference>